<dbReference type="Proteomes" id="UP000248857">
    <property type="component" value="Unassembled WGS sequence"/>
</dbReference>
<keyword evidence="2" id="KW-1185">Reference proteome</keyword>
<proteinExistence type="predicted"/>
<name>A0A2W1JGY2_9CYAN</name>
<evidence type="ECO:0000313" key="2">
    <source>
        <dbReference type="Proteomes" id="UP000248857"/>
    </source>
</evidence>
<comment type="caution">
    <text evidence="1">The sequence shown here is derived from an EMBL/GenBank/DDBJ whole genome shotgun (WGS) entry which is preliminary data.</text>
</comment>
<organism evidence="1 2">
    <name type="scientific">Acaryochloris thomasi RCC1774</name>
    <dbReference type="NCBI Taxonomy" id="1764569"/>
    <lineage>
        <taxon>Bacteria</taxon>
        <taxon>Bacillati</taxon>
        <taxon>Cyanobacteriota</taxon>
        <taxon>Cyanophyceae</taxon>
        <taxon>Acaryochloridales</taxon>
        <taxon>Acaryochloridaceae</taxon>
        <taxon>Acaryochloris</taxon>
        <taxon>Acaryochloris thomasi</taxon>
    </lineage>
</organism>
<sequence>MLVFEENGTTRIQEKTTIDNVVYSWLGNNSLS</sequence>
<dbReference type="EMBL" id="PQWO01000026">
    <property type="protein sequence ID" value="PZD70875.1"/>
    <property type="molecule type" value="Genomic_DNA"/>
</dbReference>
<reference evidence="1 2" key="1">
    <citation type="journal article" date="2018" name="Sci. Rep.">
        <title>A novel species of the marine cyanobacterium Acaryochloris with a unique pigment content and lifestyle.</title>
        <authorList>
            <person name="Partensky F."/>
            <person name="Six C."/>
            <person name="Ratin M."/>
            <person name="Garczarek L."/>
            <person name="Vaulot D."/>
            <person name="Probert I."/>
            <person name="Calteau A."/>
            <person name="Gourvil P."/>
            <person name="Marie D."/>
            <person name="Grebert T."/>
            <person name="Bouchier C."/>
            <person name="Le Panse S."/>
            <person name="Gachenot M."/>
            <person name="Rodriguez F."/>
            <person name="Garrido J.L."/>
        </authorList>
    </citation>
    <scope>NUCLEOTIDE SEQUENCE [LARGE SCALE GENOMIC DNA]</scope>
    <source>
        <strain evidence="1 2">RCC1774</strain>
    </source>
</reference>
<gene>
    <name evidence="1" type="ORF">C1752_08869</name>
</gene>
<dbReference type="AlphaFoldDB" id="A0A2W1JGY2"/>
<protein>
    <submittedName>
        <fullName evidence="1">Uncharacterized protein</fullName>
    </submittedName>
</protein>
<evidence type="ECO:0000313" key="1">
    <source>
        <dbReference type="EMBL" id="PZD70875.1"/>
    </source>
</evidence>
<accession>A0A2W1JGY2</accession>